<dbReference type="EMBL" id="KZ613951">
    <property type="protein sequence ID" value="PMD35929.1"/>
    <property type="molecule type" value="Genomic_DNA"/>
</dbReference>
<sequence>MEFPLALTLSSLSNTDLSASNVVQNIKMLLTYARSQKIPVFYSLHQNYVQGHYEGWQHLTKLNAAIKELHVFAEGFGGTIFEEFKPVIENGDVVASKHWNMNGFENTDMNYQLRQRDTTHLVLAGFESHTCFESTARGTSELGYHVTLLG</sequence>
<comment type="similarity">
    <text evidence="1">Belongs to the isochorismatase family.</text>
</comment>
<feature type="domain" description="Isochorismatase-like" evidence="3">
    <location>
        <begin position="19"/>
        <end position="149"/>
    </location>
</feature>
<evidence type="ECO:0000313" key="5">
    <source>
        <dbReference type="Proteomes" id="UP000235786"/>
    </source>
</evidence>
<evidence type="ECO:0000259" key="3">
    <source>
        <dbReference type="Pfam" id="PF00857"/>
    </source>
</evidence>
<proteinExistence type="inferred from homology"/>
<dbReference type="STRING" id="1149755.A0A2J6RBP1"/>
<dbReference type="GO" id="GO:0016787">
    <property type="term" value="F:hydrolase activity"/>
    <property type="evidence" value="ECO:0007669"/>
    <property type="project" value="UniProtKB-KW"/>
</dbReference>
<keyword evidence="5" id="KW-1185">Reference proteome</keyword>
<accession>A0A2J6RBP1</accession>
<dbReference type="InterPro" id="IPR000868">
    <property type="entry name" value="Isochorismatase-like_dom"/>
</dbReference>
<dbReference type="PANTHER" id="PTHR43540">
    <property type="entry name" value="PEROXYUREIDOACRYLATE/UREIDOACRYLATE AMIDOHYDROLASE-RELATED"/>
    <property type="match status" value="1"/>
</dbReference>
<evidence type="ECO:0000256" key="1">
    <source>
        <dbReference type="ARBA" id="ARBA00006336"/>
    </source>
</evidence>
<dbReference type="Pfam" id="PF00857">
    <property type="entry name" value="Isochorismatase"/>
    <property type="match status" value="1"/>
</dbReference>
<dbReference type="OrthoDB" id="167809at2759"/>
<protein>
    <submittedName>
        <fullName evidence="4">Isochorismatase hydrolase</fullName>
    </submittedName>
</protein>
<dbReference type="Gene3D" id="3.40.50.850">
    <property type="entry name" value="Isochorismatase-like"/>
    <property type="match status" value="1"/>
</dbReference>
<evidence type="ECO:0000256" key="2">
    <source>
        <dbReference type="ARBA" id="ARBA00022801"/>
    </source>
</evidence>
<keyword evidence="2 4" id="KW-0378">Hydrolase</keyword>
<organism evidence="4 5">
    <name type="scientific">Hyaloscypha variabilis (strain UAMH 11265 / GT02V1 / F)</name>
    <name type="common">Meliniomyces variabilis</name>
    <dbReference type="NCBI Taxonomy" id="1149755"/>
    <lineage>
        <taxon>Eukaryota</taxon>
        <taxon>Fungi</taxon>
        <taxon>Dikarya</taxon>
        <taxon>Ascomycota</taxon>
        <taxon>Pezizomycotina</taxon>
        <taxon>Leotiomycetes</taxon>
        <taxon>Helotiales</taxon>
        <taxon>Hyaloscyphaceae</taxon>
        <taxon>Hyaloscypha</taxon>
        <taxon>Hyaloscypha variabilis</taxon>
    </lineage>
</organism>
<dbReference type="InterPro" id="IPR036380">
    <property type="entry name" value="Isochorismatase-like_sf"/>
</dbReference>
<dbReference type="PANTHER" id="PTHR43540:SF16">
    <property type="entry name" value="ISOCHORISMATASE-LIKE DOMAIN-CONTAINING PROTEIN"/>
    <property type="match status" value="1"/>
</dbReference>
<dbReference type="Proteomes" id="UP000235786">
    <property type="component" value="Unassembled WGS sequence"/>
</dbReference>
<reference evidence="4 5" key="1">
    <citation type="submission" date="2016-04" db="EMBL/GenBank/DDBJ databases">
        <title>A degradative enzymes factory behind the ericoid mycorrhizal symbiosis.</title>
        <authorList>
            <consortium name="DOE Joint Genome Institute"/>
            <person name="Martino E."/>
            <person name="Morin E."/>
            <person name="Grelet G."/>
            <person name="Kuo A."/>
            <person name="Kohler A."/>
            <person name="Daghino S."/>
            <person name="Barry K."/>
            <person name="Choi C."/>
            <person name="Cichocki N."/>
            <person name="Clum A."/>
            <person name="Copeland A."/>
            <person name="Hainaut M."/>
            <person name="Haridas S."/>
            <person name="Labutti K."/>
            <person name="Lindquist E."/>
            <person name="Lipzen A."/>
            <person name="Khouja H.-R."/>
            <person name="Murat C."/>
            <person name="Ohm R."/>
            <person name="Olson A."/>
            <person name="Spatafora J."/>
            <person name="Veneault-Fourrey C."/>
            <person name="Henrissat B."/>
            <person name="Grigoriev I."/>
            <person name="Martin F."/>
            <person name="Perotto S."/>
        </authorList>
    </citation>
    <scope>NUCLEOTIDE SEQUENCE [LARGE SCALE GENOMIC DNA]</scope>
    <source>
        <strain evidence="4 5">F</strain>
    </source>
</reference>
<dbReference type="InterPro" id="IPR050272">
    <property type="entry name" value="Isochorismatase-like_hydrls"/>
</dbReference>
<dbReference type="CDD" id="cd00431">
    <property type="entry name" value="cysteine_hydrolases"/>
    <property type="match status" value="1"/>
</dbReference>
<dbReference type="AlphaFoldDB" id="A0A2J6RBP1"/>
<dbReference type="SUPFAM" id="SSF52499">
    <property type="entry name" value="Isochorismatase-like hydrolases"/>
    <property type="match status" value="1"/>
</dbReference>
<name>A0A2J6RBP1_HYAVF</name>
<evidence type="ECO:0000313" key="4">
    <source>
        <dbReference type="EMBL" id="PMD35929.1"/>
    </source>
</evidence>
<gene>
    <name evidence="4" type="ORF">L207DRAFT_532839</name>
</gene>